<name>A0AAD4N0X9_9BILA</name>
<evidence type="ECO:0000256" key="1">
    <source>
        <dbReference type="SAM" id="Coils"/>
    </source>
</evidence>
<gene>
    <name evidence="2" type="ORF">DdX_10465</name>
</gene>
<proteinExistence type="predicted"/>
<dbReference type="AlphaFoldDB" id="A0AAD4N0X9"/>
<dbReference type="Proteomes" id="UP001201812">
    <property type="component" value="Unassembled WGS sequence"/>
</dbReference>
<feature type="coiled-coil region" evidence="1">
    <location>
        <begin position="6"/>
        <end position="68"/>
    </location>
</feature>
<comment type="caution">
    <text evidence="2">The sequence shown here is derived from an EMBL/GenBank/DDBJ whole genome shotgun (WGS) entry which is preliminary data.</text>
</comment>
<evidence type="ECO:0000313" key="2">
    <source>
        <dbReference type="EMBL" id="KAI1710766.1"/>
    </source>
</evidence>
<dbReference type="EMBL" id="JAKKPZ010000024">
    <property type="protein sequence ID" value="KAI1710766.1"/>
    <property type="molecule type" value="Genomic_DNA"/>
</dbReference>
<evidence type="ECO:0000313" key="3">
    <source>
        <dbReference type="Proteomes" id="UP001201812"/>
    </source>
</evidence>
<sequence length="74" mass="8893">MPKKGKTKQKREIQEATIAAKEYRLEVREVEREISMLGRGHHCDYEIQSENDRRLSELREELDSLEKLKIHEEK</sequence>
<reference evidence="2" key="1">
    <citation type="submission" date="2022-01" db="EMBL/GenBank/DDBJ databases">
        <title>Genome Sequence Resource for Two Populations of Ditylenchus destructor, the Migratory Endoparasitic Phytonematode.</title>
        <authorList>
            <person name="Zhang H."/>
            <person name="Lin R."/>
            <person name="Xie B."/>
        </authorList>
    </citation>
    <scope>NUCLEOTIDE SEQUENCE</scope>
    <source>
        <strain evidence="2">BazhouSP</strain>
    </source>
</reference>
<keyword evidence="3" id="KW-1185">Reference proteome</keyword>
<protein>
    <submittedName>
        <fullName evidence="2">Uncharacterized protein</fullName>
    </submittedName>
</protein>
<keyword evidence="1" id="KW-0175">Coiled coil</keyword>
<organism evidence="2 3">
    <name type="scientific">Ditylenchus destructor</name>
    <dbReference type="NCBI Taxonomy" id="166010"/>
    <lineage>
        <taxon>Eukaryota</taxon>
        <taxon>Metazoa</taxon>
        <taxon>Ecdysozoa</taxon>
        <taxon>Nematoda</taxon>
        <taxon>Chromadorea</taxon>
        <taxon>Rhabditida</taxon>
        <taxon>Tylenchina</taxon>
        <taxon>Tylenchomorpha</taxon>
        <taxon>Sphaerularioidea</taxon>
        <taxon>Anguinidae</taxon>
        <taxon>Anguininae</taxon>
        <taxon>Ditylenchus</taxon>
    </lineage>
</organism>
<accession>A0AAD4N0X9</accession>